<name>Q01ER9_OSTTA</name>
<feature type="binding site" evidence="5">
    <location>
        <position position="261"/>
    </location>
    <ligand>
        <name>ATP</name>
        <dbReference type="ChEBI" id="CHEBI:30616"/>
    </ligand>
</feature>
<dbReference type="InterPro" id="IPR004095">
    <property type="entry name" value="TGS"/>
</dbReference>
<feature type="domain" description="OBG-type G" evidence="6">
    <location>
        <begin position="52"/>
        <end position="335"/>
    </location>
</feature>
<dbReference type="CDD" id="cd04867">
    <property type="entry name" value="TGS_YchF_OLA1"/>
    <property type="match status" value="1"/>
</dbReference>
<dbReference type="FunFam" id="1.10.150.300:FF:000001">
    <property type="entry name" value="Ribosome-binding ATPase YchF"/>
    <property type="match status" value="1"/>
</dbReference>
<comment type="subunit">
    <text evidence="5">Monomer.</text>
</comment>
<dbReference type="GO" id="GO:0005524">
    <property type="term" value="F:ATP binding"/>
    <property type="evidence" value="ECO:0007669"/>
    <property type="project" value="UniProtKB-UniRule"/>
</dbReference>
<feature type="binding site" evidence="5">
    <location>
        <begin position="61"/>
        <end position="66"/>
    </location>
    <ligand>
        <name>ATP</name>
        <dbReference type="ChEBI" id="CHEBI:30616"/>
    </ligand>
</feature>
<keyword evidence="3 5" id="KW-0547">Nucleotide-binding</keyword>
<dbReference type="Gene3D" id="1.10.150.300">
    <property type="entry name" value="TGS-like domain"/>
    <property type="match status" value="1"/>
</dbReference>
<dbReference type="SUPFAM" id="SSF52540">
    <property type="entry name" value="P-loop containing nucleoside triphosphate hydrolases"/>
    <property type="match status" value="1"/>
</dbReference>
<dbReference type="Pfam" id="PF01926">
    <property type="entry name" value="MMR_HSR1"/>
    <property type="match status" value="1"/>
</dbReference>
<dbReference type="FunCoup" id="Q01ER9">
    <property type="interactions" value="470"/>
</dbReference>
<keyword evidence="5 8" id="KW-0378">Hydrolase</keyword>
<reference evidence="8 9" key="2">
    <citation type="journal article" date="2014" name="BMC Genomics">
        <title>An improved genome of the model marine alga Ostreococcus tauri unfolds by assessing Illumina de novo assemblies.</title>
        <authorList>
            <person name="Blanc-Mathieu R."/>
            <person name="Verhelst B."/>
            <person name="Derelle E."/>
            <person name="Rombauts S."/>
            <person name="Bouget F.Y."/>
            <person name="Carre I."/>
            <person name="Chateau A."/>
            <person name="Eyre-Walker A."/>
            <person name="Grimsley N."/>
            <person name="Moreau H."/>
            <person name="Piegu B."/>
            <person name="Rivals E."/>
            <person name="Schackwitz W."/>
            <person name="Van de Peer Y."/>
            <person name="Piganeau G."/>
        </authorList>
    </citation>
    <scope>NUCLEOTIDE SEQUENCE [LARGE SCALE GENOMIC DNA]</scope>
    <source>
        <strain evidence="9">OTTH 0595 / CCAP 157/2 / RCC745</strain>
    </source>
</reference>
<dbReference type="GeneID" id="9832666"/>
<evidence type="ECO:0000259" key="6">
    <source>
        <dbReference type="PROSITE" id="PS51710"/>
    </source>
</evidence>
<proteinExistence type="inferred from homology"/>
<evidence type="ECO:0000313" key="8">
    <source>
        <dbReference type="EMBL" id="CAL52183.1"/>
    </source>
</evidence>
<dbReference type="InterPro" id="IPR006073">
    <property type="entry name" value="GTP-bd"/>
</dbReference>
<dbReference type="RefSeq" id="XP_003074915.1">
    <property type="nucleotide sequence ID" value="XM_003074867.1"/>
</dbReference>
<evidence type="ECO:0000256" key="3">
    <source>
        <dbReference type="ARBA" id="ARBA00022741"/>
    </source>
</evidence>
<dbReference type="InterPro" id="IPR023192">
    <property type="entry name" value="TGS-like_dom_sf"/>
</dbReference>
<keyword evidence="9" id="KW-1185">Reference proteome</keyword>
<dbReference type="InterPro" id="IPR031167">
    <property type="entry name" value="G_OBG"/>
</dbReference>
<comment type="similarity">
    <text evidence="5">Belongs to the TRAFAC class OBG-HflX-like GTPase superfamily. OBG GTPase family. YchF/OLA1 subfamily.</text>
</comment>
<dbReference type="InterPro" id="IPR041706">
    <property type="entry name" value="YchF_N"/>
</dbReference>
<dbReference type="InterPro" id="IPR027417">
    <property type="entry name" value="P-loop_NTPase"/>
</dbReference>
<dbReference type="InterPro" id="IPR004396">
    <property type="entry name" value="ATPase_YchF/OLA1"/>
</dbReference>
<evidence type="ECO:0000313" key="9">
    <source>
        <dbReference type="Proteomes" id="UP000009170"/>
    </source>
</evidence>
<dbReference type="GO" id="GO:0043023">
    <property type="term" value="F:ribosomal large subunit binding"/>
    <property type="evidence" value="ECO:0007669"/>
    <property type="project" value="UniProtKB-UniRule"/>
</dbReference>
<dbReference type="InterPro" id="IPR012676">
    <property type="entry name" value="TGS-like"/>
</dbReference>
<gene>
    <name evidence="8" type="ORF">OT_ostta02g01360</name>
</gene>
<dbReference type="Gene3D" id="3.40.50.300">
    <property type="entry name" value="P-loop containing nucleotide triphosphate hydrolases"/>
    <property type="match status" value="1"/>
</dbReference>
<dbReference type="CDD" id="cd01900">
    <property type="entry name" value="YchF"/>
    <property type="match status" value="1"/>
</dbReference>
<keyword evidence="5" id="KW-0963">Cytoplasm</keyword>
<evidence type="ECO:0000256" key="2">
    <source>
        <dbReference type="ARBA" id="ARBA00022723"/>
    </source>
</evidence>
<dbReference type="PANTHER" id="PTHR23305:SF18">
    <property type="entry name" value="OBG-TYPE G DOMAIN-CONTAINING PROTEIN"/>
    <property type="match status" value="1"/>
</dbReference>
<evidence type="ECO:0000256" key="1">
    <source>
        <dbReference type="ARBA" id="ARBA00001946"/>
    </source>
</evidence>
<dbReference type="SUPFAM" id="SSF81271">
    <property type="entry name" value="TGS-like"/>
    <property type="match status" value="1"/>
</dbReference>
<sequence length="420" mass="45684">MQPQVLNRGISYALKGEQSLFAYFRPKSTPTRSGHFGSHRTAHSTSTCRASLKTGIVGLPNVGKSTLFNALVENSRAQAANFPFCTIEPNFGIVPVSDKRLETLAAISRSSNIVPATVEIVDIAGLVKGASEGEGLGNKFLANIRECDAIVHVVRCFNDDNIVHVNGIVDPRRDAAIINTELALADMGQIQKRMEKIQKAKGKVSVTGQTAESELKVLADILSQLEQGKQVRQMELNDDDRYIITELRLLTAKPCIYAANVPEGDLATNGADNVHFKALADFAVESGAGITCVSAQVAAELKDLTEEDRVDYLLCIGTNSDGTSELIETAYRQLELLTYFTTGEKETRAWTIRRGFTAPQAAGVIHTDFEKGFIKAETVHYDDFVSSGGFTGAKENGLLQLEGKDYVVQEGDVMVFKFNV</sequence>
<dbReference type="InterPro" id="IPR013029">
    <property type="entry name" value="YchF_C"/>
</dbReference>
<comment type="subcellular location">
    <subcellularLocation>
        <location evidence="5">Cytoplasm</location>
    </subcellularLocation>
</comment>
<dbReference type="Gene3D" id="3.10.20.30">
    <property type="match status" value="1"/>
</dbReference>
<protein>
    <recommendedName>
        <fullName evidence="5">Obg-like ATPase 1</fullName>
    </recommendedName>
</protein>
<dbReference type="InParanoid" id="Q01ER9"/>
<dbReference type="HAMAP" id="MF_00944">
    <property type="entry name" value="YchF_OLA1_ATPase"/>
    <property type="match status" value="1"/>
</dbReference>
<dbReference type="InterPro" id="IPR012675">
    <property type="entry name" value="Beta-grasp_dom_sf"/>
</dbReference>
<dbReference type="OMA" id="ARQWTIR"/>
<accession>Q01ER9</accession>
<feature type="domain" description="TGS" evidence="7">
    <location>
        <begin position="335"/>
        <end position="418"/>
    </location>
</feature>
<dbReference type="FunFam" id="3.10.20.30:FF:000001">
    <property type="entry name" value="Ribosome-binding ATPase YchF"/>
    <property type="match status" value="1"/>
</dbReference>
<dbReference type="GO" id="GO:0005525">
    <property type="term" value="F:GTP binding"/>
    <property type="evidence" value="ECO:0007669"/>
    <property type="project" value="InterPro"/>
</dbReference>
<dbReference type="GO" id="GO:0005737">
    <property type="term" value="C:cytoplasm"/>
    <property type="evidence" value="ECO:0007669"/>
    <property type="project" value="UniProtKB-SubCell"/>
</dbReference>
<dbReference type="PROSITE" id="PS51880">
    <property type="entry name" value="TGS"/>
    <property type="match status" value="1"/>
</dbReference>
<dbReference type="Proteomes" id="UP000009170">
    <property type="component" value="Unassembled WGS sequence"/>
</dbReference>
<organism evidence="8 9">
    <name type="scientific">Ostreococcus tauri</name>
    <name type="common">Marine green alga</name>
    <dbReference type="NCBI Taxonomy" id="70448"/>
    <lineage>
        <taxon>Eukaryota</taxon>
        <taxon>Viridiplantae</taxon>
        <taxon>Chlorophyta</taxon>
        <taxon>Mamiellophyceae</taxon>
        <taxon>Mamiellales</taxon>
        <taxon>Bathycoccaceae</taxon>
        <taxon>Ostreococcus</taxon>
    </lineage>
</organism>
<dbReference type="STRING" id="70448.Q01ER9"/>
<dbReference type="KEGG" id="ota:OT_ostta02g01360"/>
<dbReference type="AlphaFoldDB" id="Q01ER9"/>
<dbReference type="PRINTS" id="PR00326">
    <property type="entry name" value="GTP1OBG"/>
</dbReference>
<dbReference type="OrthoDB" id="424823at2759"/>
<comment type="cofactor">
    <cofactor evidence="1">
        <name>Mg(2+)</name>
        <dbReference type="ChEBI" id="CHEBI:18420"/>
    </cofactor>
</comment>
<evidence type="ECO:0000256" key="5">
    <source>
        <dbReference type="HAMAP-Rule" id="MF_03167"/>
    </source>
</evidence>
<dbReference type="PROSITE" id="PS51710">
    <property type="entry name" value="G_OBG"/>
    <property type="match status" value="1"/>
</dbReference>
<dbReference type="EMBL" id="CAID01000002">
    <property type="protein sequence ID" value="CAL52183.1"/>
    <property type="molecule type" value="Genomic_DNA"/>
</dbReference>
<evidence type="ECO:0000256" key="4">
    <source>
        <dbReference type="ARBA" id="ARBA00022840"/>
    </source>
</evidence>
<reference evidence="9" key="1">
    <citation type="journal article" date="2006" name="Proc. Natl. Acad. Sci. U.S.A.">
        <title>Genome analysis of the smallest free-living eukaryote Ostreococcus tauri unveils many unique features.</title>
        <authorList>
            <person name="Derelle E."/>
            <person name="Ferraz C."/>
            <person name="Rombauts S."/>
            <person name="Rouze P."/>
            <person name="Worden A.Z."/>
            <person name="Robbens S."/>
            <person name="Partensky F."/>
            <person name="Degroeve S."/>
            <person name="Echeynie S."/>
            <person name="Cooke R."/>
            <person name="Saeys Y."/>
            <person name="Wuyts J."/>
            <person name="Jabbari K."/>
            <person name="Bowler C."/>
            <person name="Panaud O."/>
            <person name="Piegu B."/>
            <person name="Ball S.G."/>
            <person name="Ral J.-P."/>
            <person name="Bouget F.-Y."/>
            <person name="Piganeau G."/>
            <person name="De Baets B."/>
            <person name="Picard A."/>
            <person name="Delseny M."/>
            <person name="Demaille J."/>
            <person name="Van de Peer Y."/>
            <person name="Moreau H."/>
        </authorList>
    </citation>
    <scope>NUCLEOTIDE SEQUENCE [LARGE SCALE GENOMIC DNA]</scope>
    <source>
        <strain evidence="9">OTTH 0595 / CCAP 157/2 / RCC745</strain>
    </source>
</reference>
<evidence type="ECO:0000259" key="7">
    <source>
        <dbReference type="PROSITE" id="PS51880"/>
    </source>
</evidence>
<keyword evidence="4 5" id="KW-0067">ATP-binding</keyword>
<dbReference type="PANTHER" id="PTHR23305">
    <property type="entry name" value="OBG GTPASE FAMILY"/>
    <property type="match status" value="1"/>
</dbReference>
<keyword evidence="2" id="KW-0479">Metal-binding</keyword>
<dbReference type="GO" id="GO:0016887">
    <property type="term" value="F:ATP hydrolysis activity"/>
    <property type="evidence" value="ECO:0007669"/>
    <property type="project" value="UniProtKB-UniRule"/>
</dbReference>
<dbReference type="GO" id="GO:0046872">
    <property type="term" value="F:metal ion binding"/>
    <property type="evidence" value="ECO:0007669"/>
    <property type="project" value="UniProtKB-KW"/>
</dbReference>
<dbReference type="NCBIfam" id="TIGR00092">
    <property type="entry name" value="redox-regulated ATPase YchF"/>
    <property type="match status" value="1"/>
</dbReference>
<comment type="caution">
    <text evidence="8">The sequence shown here is derived from an EMBL/GenBank/DDBJ whole genome shotgun (WGS) entry which is preliminary data.</text>
</comment>
<dbReference type="Pfam" id="PF06071">
    <property type="entry name" value="YchF-GTPase_C"/>
    <property type="match status" value="1"/>
</dbReference>
<comment type="function">
    <text evidence="5">Hydrolyzes ATP, and can also hydrolyze GTP with lower efficiency. Has lower affinity for GTP.</text>
</comment>